<dbReference type="EMBL" id="FOZZ01000001">
    <property type="protein sequence ID" value="SFS39383.1"/>
    <property type="molecule type" value="Genomic_DNA"/>
</dbReference>
<keyword evidence="3" id="KW-0269">Exonuclease</keyword>
<protein>
    <submittedName>
        <fullName evidence="3">Metal-dependent hydrolase, endonuclease/exonuclease/phosphatase family</fullName>
    </submittedName>
</protein>
<name>A0A1I6PGU1_9SPHI</name>
<evidence type="ECO:0000256" key="1">
    <source>
        <dbReference type="SAM" id="SignalP"/>
    </source>
</evidence>
<proteinExistence type="predicted"/>
<evidence type="ECO:0000313" key="3">
    <source>
        <dbReference type="EMBL" id="SFS39383.1"/>
    </source>
</evidence>
<dbReference type="CDD" id="cd09083">
    <property type="entry name" value="EEP-1"/>
    <property type="match status" value="1"/>
</dbReference>
<dbReference type="InterPro" id="IPR036691">
    <property type="entry name" value="Endo/exonu/phosph_ase_sf"/>
</dbReference>
<feature type="domain" description="Endonuclease/exonuclease/phosphatase" evidence="2">
    <location>
        <begin position="33"/>
        <end position="300"/>
    </location>
</feature>
<reference evidence="3 4" key="1">
    <citation type="submission" date="2016-10" db="EMBL/GenBank/DDBJ databases">
        <authorList>
            <person name="de Groot N.N."/>
        </authorList>
    </citation>
    <scope>NUCLEOTIDE SEQUENCE [LARGE SCALE GENOMIC DNA]</scope>
    <source>
        <strain evidence="3 4">DSM 22789</strain>
    </source>
</reference>
<dbReference type="Pfam" id="PF03372">
    <property type="entry name" value="Exo_endo_phos"/>
    <property type="match status" value="1"/>
</dbReference>
<keyword evidence="4" id="KW-1185">Reference proteome</keyword>
<sequence>MKKNRFFYFVIGLLSLICTAAYGQTKLDLTVGSYNIRYDNNGDRKAGNGWENRLPVIHSLIDFIDYDVVGLQEVLVNQLHDLKEKLPDYDYVGVGRDDGKEEGEFAPIFYKKDKFTLLQSGVFWLSENPDQPSKGWDAALPRICTFVQLREELTGKTLWCFNLHMDHVGMKAREESSKLVVRKIAEMTQGTPTILTGDFNVDQHNSIYQILNSSGHLRDSYEIATNKFAWNGTFNAFDTNLWTDSRIDHVFVSDSIQVKHYAVLTESYRSKKENAEEVKKGDFPRELSFKQYESRLPSDHFPLVIKIAL</sequence>
<dbReference type="Proteomes" id="UP000198785">
    <property type="component" value="Unassembled WGS sequence"/>
</dbReference>
<dbReference type="PANTHER" id="PTHR12121">
    <property type="entry name" value="CARBON CATABOLITE REPRESSOR PROTEIN 4"/>
    <property type="match status" value="1"/>
</dbReference>
<feature type="signal peptide" evidence="1">
    <location>
        <begin position="1"/>
        <end position="23"/>
    </location>
</feature>
<keyword evidence="3" id="KW-0540">Nuclease</keyword>
<dbReference type="GO" id="GO:0004519">
    <property type="term" value="F:endonuclease activity"/>
    <property type="evidence" value="ECO:0007669"/>
    <property type="project" value="UniProtKB-KW"/>
</dbReference>
<dbReference type="STRING" id="683125.SAMN05660206_101459"/>
<keyword evidence="1" id="KW-0732">Signal</keyword>
<dbReference type="OrthoDB" id="9793162at2"/>
<organism evidence="3 4">
    <name type="scientific">Sphingobacterium wenxiniae</name>
    <dbReference type="NCBI Taxonomy" id="683125"/>
    <lineage>
        <taxon>Bacteria</taxon>
        <taxon>Pseudomonadati</taxon>
        <taxon>Bacteroidota</taxon>
        <taxon>Sphingobacteriia</taxon>
        <taxon>Sphingobacteriales</taxon>
        <taxon>Sphingobacteriaceae</taxon>
        <taxon>Sphingobacterium</taxon>
    </lineage>
</organism>
<dbReference type="InterPro" id="IPR005135">
    <property type="entry name" value="Endo/exonuclease/phosphatase"/>
</dbReference>
<keyword evidence="3" id="KW-0378">Hydrolase</keyword>
<keyword evidence="3" id="KW-0255">Endonuclease</keyword>
<dbReference type="Gene3D" id="3.60.10.10">
    <property type="entry name" value="Endonuclease/exonuclease/phosphatase"/>
    <property type="match status" value="1"/>
</dbReference>
<evidence type="ECO:0000313" key="4">
    <source>
        <dbReference type="Proteomes" id="UP000198785"/>
    </source>
</evidence>
<feature type="chain" id="PRO_5011584608" evidence="1">
    <location>
        <begin position="24"/>
        <end position="309"/>
    </location>
</feature>
<evidence type="ECO:0000259" key="2">
    <source>
        <dbReference type="Pfam" id="PF03372"/>
    </source>
</evidence>
<gene>
    <name evidence="3" type="ORF">SAMN05660206_101459</name>
</gene>
<dbReference type="GO" id="GO:0000175">
    <property type="term" value="F:3'-5'-RNA exonuclease activity"/>
    <property type="evidence" value="ECO:0007669"/>
    <property type="project" value="TreeGrafter"/>
</dbReference>
<dbReference type="SUPFAM" id="SSF56219">
    <property type="entry name" value="DNase I-like"/>
    <property type="match status" value="1"/>
</dbReference>
<accession>A0A1I6PGU1</accession>
<dbReference type="AlphaFoldDB" id="A0A1I6PGU1"/>
<dbReference type="InterPro" id="IPR050410">
    <property type="entry name" value="CCR4/nocturin_mRNA_transcr"/>
</dbReference>
<dbReference type="PANTHER" id="PTHR12121:SF36">
    <property type="entry name" value="ENDONUCLEASE_EXONUCLEASE_PHOSPHATASE DOMAIN-CONTAINING PROTEIN"/>
    <property type="match status" value="1"/>
</dbReference>